<evidence type="ECO:0000256" key="4">
    <source>
        <dbReference type="ARBA" id="ARBA00022989"/>
    </source>
</evidence>
<comment type="caution">
    <text evidence="8">The sequence shown here is derived from an EMBL/GenBank/DDBJ whole genome shotgun (WGS) entry which is preliminary data.</text>
</comment>
<dbReference type="InterPro" id="IPR032816">
    <property type="entry name" value="VTT_dom"/>
</dbReference>
<gene>
    <name evidence="8" type="ORF">OS889_05195</name>
</gene>
<evidence type="ECO:0000256" key="3">
    <source>
        <dbReference type="ARBA" id="ARBA00022692"/>
    </source>
</evidence>
<keyword evidence="9" id="KW-1185">Reference proteome</keyword>
<accession>A0ABD5MCM8</accession>
<dbReference type="PANTHER" id="PTHR12677">
    <property type="entry name" value="GOLGI APPARATUS MEMBRANE PROTEIN TVP38-RELATED"/>
    <property type="match status" value="1"/>
</dbReference>
<feature type="transmembrane region" description="Helical" evidence="6">
    <location>
        <begin position="53"/>
        <end position="74"/>
    </location>
</feature>
<evidence type="ECO:0000256" key="5">
    <source>
        <dbReference type="ARBA" id="ARBA00023136"/>
    </source>
</evidence>
<sequence>MRDDVFASPAARRSAAARVLLLVGSFVVAAVAVERFVPSATDPEWIRSQLAGLGWYAPLAFVALQTVQVVVAPIPGQVLGGVGGYLFGSLPGVAYSMLGVTAGSAIVFSASRRFGRPYVERVIEPATLERWDAFFDRNGAAGLFVLFLLPTFPDDLLCFVAGLSDLRARRFLALVIVGRTPSFLLVAYVGTRVADGALVRAGVLVVALGVVSVVVYLYRRRLVLALGGEG</sequence>
<feature type="transmembrane region" description="Helical" evidence="6">
    <location>
        <begin position="86"/>
        <end position="108"/>
    </location>
</feature>
<dbReference type="GO" id="GO:0005886">
    <property type="term" value="C:plasma membrane"/>
    <property type="evidence" value="ECO:0007669"/>
    <property type="project" value="UniProtKB-SubCell"/>
</dbReference>
<dbReference type="PANTHER" id="PTHR12677:SF59">
    <property type="entry name" value="GOLGI APPARATUS MEMBRANE PROTEIN TVP38-RELATED"/>
    <property type="match status" value="1"/>
</dbReference>
<dbReference type="Proteomes" id="UP001570511">
    <property type="component" value="Unassembled WGS sequence"/>
</dbReference>
<dbReference type="RefSeq" id="WP_372387912.1">
    <property type="nucleotide sequence ID" value="NZ_JBGNYA010000001.1"/>
</dbReference>
<keyword evidence="4 6" id="KW-1133">Transmembrane helix</keyword>
<feature type="transmembrane region" description="Helical" evidence="6">
    <location>
        <begin position="15"/>
        <end position="33"/>
    </location>
</feature>
<name>A0ABD5MCM8_9EURY</name>
<dbReference type="AlphaFoldDB" id="A0ABD5MCM8"/>
<evidence type="ECO:0000313" key="8">
    <source>
        <dbReference type="EMBL" id="MFA1610399.1"/>
    </source>
</evidence>
<evidence type="ECO:0000256" key="2">
    <source>
        <dbReference type="ARBA" id="ARBA00022475"/>
    </source>
</evidence>
<keyword evidence="2" id="KW-1003">Cell membrane</keyword>
<evidence type="ECO:0000313" key="9">
    <source>
        <dbReference type="Proteomes" id="UP001570511"/>
    </source>
</evidence>
<evidence type="ECO:0000259" key="7">
    <source>
        <dbReference type="Pfam" id="PF09335"/>
    </source>
</evidence>
<dbReference type="EMBL" id="JBGNYA010000001">
    <property type="protein sequence ID" value="MFA1610399.1"/>
    <property type="molecule type" value="Genomic_DNA"/>
</dbReference>
<reference evidence="8 9" key="1">
    <citation type="submission" date="2024-08" db="EMBL/GenBank/DDBJ databases">
        <title>Halobellus sp. MBLA0158 whole genome sequence.</title>
        <authorList>
            <person name="Hwang C.Y."/>
            <person name="Cho E.-S."/>
            <person name="Seo M.-J."/>
        </authorList>
    </citation>
    <scope>NUCLEOTIDE SEQUENCE [LARGE SCALE GENOMIC DNA]</scope>
    <source>
        <strain evidence="8 9">MBLA0158</strain>
    </source>
</reference>
<protein>
    <submittedName>
        <fullName evidence="8">TVP38/TMEM64 family protein</fullName>
    </submittedName>
</protein>
<organism evidence="8 9">
    <name type="scientific">Halobellus rubicundus</name>
    <dbReference type="NCBI Taxonomy" id="2996466"/>
    <lineage>
        <taxon>Archaea</taxon>
        <taxon>Methanobacteriati</taxon>
        <taxon>Methanobacteriota</taxon>
        <taxon>Stenosarchaea group</taxon>
        <taxon>Halobacteria</taxon>
        <taxon>Halobacteriales</taxon>
        <taxon>Haloferacaceae</taxon>
        <taxon>Halobellus</taxon>
    </lineage>
</organism>
<keyword evidence="3 6" id="KW-0812">Transmembrane</keyword>
<keyword evidence="5 6" id="KW-0472">Membrane</keyword>
<comment type="subcellular location">
    <subcellularLocation>
        <location evidence="1">Cell membrane</location>
        <topology evidence="1">Multi-pass membrane protein</topology>
    </subcellularLocation>
</comment>
<evidence type="ECO:0000256" key="1">
    <source>
        <dbReference type="ARBA" id="ARBA00004651"/>
    </source>
</evidence>
<feature type="transmembrane region" description="Helical" evidence="6">
    <location>
        <begin position="197"/>
        <end position="218"/>
    </location>
</feature>
<proteinExistence type="predicted"/>
<evidence type="ECO:0000256" key="6">
    <source>
        <dbReference type="SAM" id="Phobius"/>
    </source>
</evidence>
<feature type="transmembrane region" description="Helical" evidence="6">
    <location>
        <begin position="171"/>
        <end position="191"/>
    </location>
</feature>
<feature type="domain" description="VTT" evidence="7">
    <location>
        <begin position="74"/>
        <end position="191"/>
    </location>
</feature>
<dbReference type="InterPro" id="IPR015414">
    <property type="entry name" value="TMEM64"/>
</dbReference>
<dbReference type="Pfam" id="PF09335">
    <property type="entry name" value="VTT_dom"/>
    <property type="match status" value="1"/>
</dbReference>